<feature type="non-terminal residue" evidence="1">
    <location>
        <position position="101"/>
    </location>
</feature>
<sequence>PVLKLPALNLGDQVSGWGNTIVSLGSGVGNVGDQMAGLFSQGADKISLASLGFANHGGLNLGSANLGDQNLGSGNVGSGNVEYSTAAQGQWDFGDGDGVVG</sequence>
<evidence type="ECO:0008006" key="3">
    <source>
        <dbReference type="Google" id="ProtNLM"/>
    </source>
</evidence>
<organism evidence="1 2">
    <name type="scientific">Mycobacterium intermedium</name>
    <dbReference type="NCBI Taxonomy" id="28445"/>
    <lineage>
        <taxon>Bacteria</taxon>
        <taxon>Bacillati</taxon>
        <taxon>Actinomycetota</taxon>
        <taxon>Actinomycetes</taxon>
        <taxon>Mycobacteriales</taxon>
        <taxon>Mycobacteriaceae</taxon>
        <taxon>Mycobacterium</taxon>
        <taxon>Mycobacterium simiae complex</taxon>
    </lineage>
</organism>
<dbReference type="AlphaFoldDB" id="A0A1X0E1I7"/>
<dbReference type="Proteomes" id="UP000192739">
    <property type="component" value="Unassembled WGS sequence"/>
</dbReference>
<reference evidence="1 2" key="1">
    <citation type="submission" date="2017-02" db="EMBL/GenBank/DDBJ databases">
        <title>The new phylogeny of genus Mycobacterium.</title>
        <authorList>
            <person name="Tortoli E."/>
            <person name="Trovato A."/>
            <person name="Cirillo D.M."/>
        </authorList>
    </citation>
    <scope>NUCLEOTIDE SEQUENCE [LARGE SCALE GENOMIC DNA]</scope>
    <source>
        <strain evidence="1 2">DSM 44049</strain>
    </source>
</reference>
<gene>
    <name evidence="1" type="ORF">BST27_31080</name>
</gene>
<name>A0A1X0E1I7_MYCIE</name>
<dbReference type="Pfam" id="PF01469">
    <property type="entry name" value="Pentapeptide_2"/>
    <property type="match status" value="1"/>
</dbReference>
<evidence type="ECO:0000313" key="2">
    <source>
        <dbReference type="Proteomes" id="UP000192739"/>
    </source>
</evidence>
<dbReference type="InterPro" id="IPR002989">
    <property type="entry name" value="Mycobac_pentapep"/>
</dbReference>
<feature type="non-terminal residue" evidence="1">
    <location>
        <position position="1"/>
    </location>
</feature>
<accession>A0A1X0E1I7</accession>
<proteinExistence type="predicted"/>
<protein>
    <recommendedName>
        <fullName evidence="3">PPE family protein</fullName>
    </recommendedName>
</protein>
<comment type="caution">
    <text evidence="1">The sequence shown here is derived from an EMBL/GenBank/DDBJ whole genome shotgun (WGS) entry which is preliminary data.</text>
</comment>
<evidence type="ECO:0000313" key="1">
    <source>
        <dbReference type="EMBL" id="ORA78392.1"/>
    </source>
</evidence>
<dbReference type="EMBL" id="MVHT01000349">
    <property type="protein sequence ID" value="ORA78392.1"/>
    <property type="molecule type" value="Genomic_DNA"/>
</dbReference>
<keyword evidence="2" id="KW-1185">Reference proteome</keyword>